<comment type="caution">
    <text evidence="2">The sequence shown here is derived from an EMBL/GenBank/DDBJ whole genome shotgun (WGS) entry which is preliminary data.</text>
</comment>
<feature type="non-terminal residue" evidence="2">
    <location>
        <position position="146"/>
    </location>
</feature>
<dbReference type="Gene3D" id="3.40.50.2000">
    <property type="entry name" value="Glycogen Phosphorylase B"/>
    <property type="match status" value="1"/>
</dbReference>
<proteinExistence type="predicted"/>
<feature type="transmembrane region" description="Helical" evidence="1">
    <location>
        <begin position="86"/>
        <end position="104"/>
    </location>
</feature>
<evidence type="ECO:0000256" key="1">
    <source>
        <dbReference type="SAM" id="Phobius"/>
    </source>
</evidence>
<dbReference type="SUPFAM" id="SSF53756">
    <property type="entry name" value="UDP-Glycosyltransferase/glycogen phosphorylase"/>
    <property type="match status" value="1"/>
</dbReference>
<organism evidence="2">
    <name type="scientific">marine sediment metagenome</name>
    <dbReference type="NCBI Taxonomy" id="412755"/>
    <lineage>
        <taxon>unclassified sequences</taxon>
        <taxon>metagenomes</taxon>
        <taxon>ecological metagenomes</taxon>
    </lineage>
</organism>
<evidence type="ECO:0008006" key="3">
    <source>
        <dbReference type="Google" id="ProtNLM"/>
    </source>
</evidence>
<accession>X0UIB7</accession>
<dbReference type="AlphaFoldDB" id="X0UIB7"/>
<reference evidence="2" key="1">
    <citation type="journal article" date="2014" name="Front. Microbiol.">
        <title>High frequency of phylogenetically diverse reductive dehalogenase-homologous genes in deep subseafloor sedimentary metagenomes.</title>
        <authorList>
            <person name="Kawai M."/>
            <person name="Futagami T."/>
            <person name="Toyoda A."/>
            <person name="Takaki Y."/>
            <person name="Nishi S."/>
            <person name="Hori S."/>
            <person name="Arai W."/>
            <person name="Tsubouchi T."/>
            <person name="Morono Y."/>
            <person name="Uchiyama I."/>
            <person name="Ito T."/>
            <person name="Fujiyama A."/>
            <person name="Inagaki F."/>
            <person name="Takami H."/>
        </authorList>
    </citation>
    <scope>NUCLEOTIDE SEQUENCE</scope>
    <source>
        <strain evidence="2">Expedition CK06-06</strain>
    </source>
</reference>
<keyword evidence="1" id="KW-0812">Transmembrane</keyword>
<sequence>MLPKIKNILYIESGFSFGGAVVCLAELIKKLNKDKYVPISIFSQRDEITKNLMCQTKTPFLIIKRYRRSDHANILLNRLPDFIKKIFVIPIVLLEIFLGIPFLVKVVHTVKKQKVDIVHINNCFWANTEVILLMQLLKIPCIAQIR</sequence>
<name>X0UIB7_9ZZZZ</name>
<feature type="transmembrane region" description="Helical" evidence="1">
    <location>
        <begin position="7"/>
        <end position="28"/>
    </location>
</feature>
<keyword evidence="1" id="KW-0472">Membrane</keyword>
<protein>
    <recommendedName>
        <fullName evidence="3">Glycosyltransferase subfamily 4-like N-terminal domain-containing protein</fullName>
    </recommendedName>
</protein>
<gene>
    <name evidence="2" type="ORF">S01H1_45345</name>
</gene>
<dbReference type="EMBL" id="BARS01028972">
    <property type="protein sequence ID" value="GAG00123.1"/>
    <property type="molecule type" value="Genomic_DNA"/>
</dbReference>
<keyword evidence="1" id="KW-1133">Transmembrane helix</keyword>
<evidence type="ECO:0000313" key="2">
    <source>
        <dbReference type="EMBL" id="GAG00123.1"/>
    </source>
</evidence>